<evidence type="ECO:0000313" key="11">
    <source>
        <dbReference type="Proteomes" id="UP000627715"/>
    </source>
</evidence>
<dbReference type="SUPFAM" id="SSF50182">
    <property type="entry name" value="Sm-like ribonucleoproteins"/>
    <property type="match status" value="1"/>
</dbReference>
<feature type="transmembrane region" description="Helical" evidence="7">
    <location>
        <begin position="151"/>
        <end position="171"/>
    </location>
</feature>
<dbReference type="Gene3D" id="3.30.70.100">
    <property type="match status" value="1"/>
</dbReference>
<feature type="compositionally biased region" description="Basic and acidic residues" evidence="8">
    <location>
        <begin position="425"/>
        <end position="441"/>
    </location>
</feature>
<dbReference type="Proteomes" id="UP000627715">
    <property type="component" value="Unassembled WGS sequence"/>
</dbReference>
<evidence type="ECO:0000256" key="4">
    <source>
        <dbReference type="ARBA" id="ARBA00022692"/>
    </source>
</evidence>
<keyword evidence="3" id="KW-1003">Cell membrane</keyword>
<keyword evidence="7" id="KW-0997">Cell inner membrane</keyword>
<dbReference type="InterPro" id="IPR011014">
    <property type="entry name" value="MscS_channel_TM-2"/>
</dbReference>
<dbReference type="InterPro" id="IPR006685">
    <property type="entry name" value="MscS_channel_2nd"/>
</dbReference>
<evidence type="ECO:0000256" key="7">
    <source>
        <dbReference type="RuleBase" id="RU369025"/>
    </source>
</evidence>
<dbReference type="AlphaFoldDB" id="A0A917GT14"/>
<sequence>MMLLLPWQLQAQPPEQETQAETDTQIRQRLTGIYEVLEPLSAVEVDVRDGVVLLSGAVSNETQAERALSLAEQLPGVILVDDGIQRRLDVQGNLSPLLQQLENNVMQWLRALPLFAIALLIFAVIVYLGYALARWSALWQRLTPNAFLSELVAQTVRTIAIMLGLIVALSLMGATTLMATILGSAGVVGLAIGFAVRDTIENYISSIMLSLRQPFRANDHVVINEHEGKVVRLTSRATVLMTLDGNQLRIPNSTVFKAVILNYSSNPQRRFAFELGVDAADDPVAAMKVGTDAIKALSFILTEPEPNALIQTVGDSNIVLCFTGWIDQEKTNFGRARSLAIRVVTSMLDEQGFTMPEPIYRLRFDNTDPIATALEAGSNDSVNKNDMHHSNRGQSAVAEMGSKRQMIDSDRAVAADKLLDVSPDTHLEAMVNDERAQKHDDDLLDPQRPVE</sequence>
<dbReference type="Gene3D" id="1.10.287.1260">
    <property type="match status" value="1"/>
</dbReference>
<evidence type="ECO:0000313" key="10">
    <source>
        <dbReference type="EMBL" id="GGG56122.1"/>
    </source>
</evidence>
<evidence type="ECO:0000256" key="6">
    <source>
        <dbReference type="ARBA" id="ARBA00023136"/>
    </source>
</evidence>
<dbReference type="SUPFAM" id="SSF82861">
    <property type="entry name" value="Mechanosensitive channel protein MscS (YggB), transmembrane region"/>
    <property type="match status" value="1"/>
</dbReference>
<feature type="region of interest" description="Disordered" evidence="8">
    <location>
        <begin position="425"/>
        <end position="451"/>
    </location>
</feature>
<organism evidence="10 11">
    <name type="scientific">Pseudohongiella nitratireducens</name>
    <dbReference type="NCBI Taxonomy" id="1768907"/>
    <lineage>
        <taxon>Bacteria</taxon>
        <taxon>Pseudomonadati</taxon>
        <taxon>Pseudomonadota</taxon>
        <taxon>Gammaproteobacteria</taxon>
        <taxon>Pseudomonadales</taxon>
        <taxon>Pseudohongiellaceae</taxon>
        <taxon>Pseudohongiella</taxon>
    </lineage>
</organism>
<reference evidence="10" key="2">
    <citation type="submission" date="2020-09" db="EMBL/GenBank/DDBJ databases">
        <authorList>
            <person name="Sun Q."/>
            <person name="Zhou Y."/>
        </authorList>
    </citation>
    <scope>NUCLEOTIDE SEQUENCE</scope>
    <source>
        <strain evidence="10">CGMCC 1.15425</strain>
    </source>
</reference>
<reference evidence="10" key="1">
    <citation type="journal article" date="2014" name="Int. J. Syst. Evol. Microbiol.">
        <title>Complete genome sequence of Corynebacterium casei LMG S-19264T (=DSM 44701T), isolated from a smear-ripened cheese.</title>
        <authorList>
            <consortium name="US DOE Joint Genome Institute (JGI-PGF)"/>
            <person name="Walter F."/>
            <person name="Albersmeier A."/>
            <person name="Kalinowski J."/>
            <person name="Ruckert C."/>
        </authorList>
    </citation>
    <scope>NUCLEOTIDE SEQUENCE</scope>
    <source>
        <strain evidence="10">CGMCC 1.15425</strain>
    </source>
</reference>
<dbReference type="InterPro" id="IPR007055">
    <property type="entry name" value="BON_dom"/>
</dbReference>
<evidence type="ECO:0000256" key="3">
    <source>
        <dbReference type="ARBA" id="ARBA00022475"/>
    </source>
</evidence>
<dbReference type="Pfam" id="PF00924">
    <property type="entry name" value="MS_channel_2nd"/>
    <property type="match status" value="1"/>
</dbReference>
<keyword evidence="7" id="KW-0813">Transport</keyword>
<evidence type="ECO:0000256" key="1">
    <source>
        <dbReference type="ARBA" id="ARBA00004651"/>
    </source>
</evidence>
<comment type="subcellular location">
    <subcellularLocation>
        <location evidence="7">Cell inner membrane</location>
        <topology evidence="7">Multi-pass membrane protein</topology>
    </subcellularLocation>
    <subcellularLocation>
        <location evidence="1">Cell membrane</location>
        <topology evidence="1">Multi-pass membrane protein</topology>
    </subcellularLocation>
</comment>
<comment type="similarity">
    <text evidence="2 7">Belongs to the MscS (TC 1.A.23) family.</text>
</comment>
<dbReference type="PANTHER" id="PTHR30221">
    <property type="entry name" value="SMALL-CONDUCTANCE MECHANOSENSITIVE CHANNEL"/>
    <property type="match status" value="1"/>
</dbReference>
<evidence type="ECO:0000256" key="2">
    <source>
        <dbReference type="ARBA" id="ARBA00008017"/>
    </source>
</evidence>
<evidence type="ECO:0000259" key="9">
    <source>
        <dbReference type="PROSITE" id="PS50914"/>
    </source>
</evidence>
<feature type="region of interest" description="Disordered" evidence="8">
    <location>
        <begin position="377"/>
        <end position="403"/>
    </location>
</feature>
<dbReference type="GO" id="GO:0008381">
    <property type="term" value="F:mechanosensitive monoatomic ion channel activity"/>
    <property type="evidence" value="ECO:0007669"/>
    <property type="project" value="InterPro"/>
</dbReference>
<dbReference type="InterPro" id="IPR011066">
    <property type="entry name" value="MscS_channel_C_sf"/>
</dbReference>
<dbReference type="RefSeq" id="WP_339868191.1">
    <property type="nucleotide sequence ID" value="NZ_CAXATY010000007.1"/>
</dbReference>
<protein>
    <recommendedName>
        <fullName evidence="7">Small-conductance mechanosensitive channel</fullName>
    </recommendedName>
</protein>
<dbReference type="Gene3D" id="3.30.1340.30">
    <property type="match status" value="1"/>
</dbReference>
<dbReference type="PROSITE" id="PS50914">
    <property type="entry name" value="BON"/>
    <property type="match status" value="1"/>
</dbReference>
<keyword evidence="5 7" id="KW-1133">Transmembrane helix</keyword>
<keyword evidence="4 7" id="KW-0812">Transmembrane</keyword>
<dbReference type="InterPro" id="IPR045275">
    <property type="entry name" value="MscS_archaea/bacteria_type"/>
</dbReference>
<feature type="domain" description="BON" evidence="9">
    <location>
        <begin position="22"/>
        <end position="92"/>
    </location>
</feature>
<comment type="subunit">
    <text evidence="7">Homoheptamer.</text>
</comment>
<keyword evidence="7" id="KW-0406">Ion transport</keyword>
<evidence type="ECO:0000256" key="5">
    <source>
        <dbReference type="ARBA" id="ARBA00022989"/>
    </source>
</evidence>
<comment type="caution">
    <text evidence="10">The sequence shown here is derived from an EMBL/GenBank/DDBJ whole genome shotgun (WGS) entry which is preliminary data.</text>
</comment>
<keyword evidence="7" id="KW-0407">Ion channel</keyword>
<accession>A0A917GT14</accession>
<dbReference type="SUPFAM" id="SSF82689">
    <property type="entry name" value="Mechanosensitive channel protein MscS (YggB), C-terminal domain"/>
    <property type="match status" value="1"/>
</dbReference>
<keyword evidence="6 7" id="KW-0472">Membrane</keyword>
<dbReference type="Pfam" id="PF04972">
    <property type="entry name" value="BON"/>
    <property type="match status" value="1"/>
</dbReference>
<proteinExistence type="inferred from homology"/>
<evidence type="ECO:0000256" key="8">
    <source>
        <dbReference type="SAM" id="MobiDB-lite"/>
    </source>
</evidence>
<gene>
    <name evidence="10" type="ORF">GCM10011403_11590</name>
</gene>
<feature type="transmembrane region" description="Helical" evidence="7">
    <location>
        <begin position="111"/>
        <end position="130"/>
    </location>
</feature>
<dbReference type="PANTHER" id="PTHR30221:SF1">
    <property type="entry name" value="SMALL-CONDUCTANCE MECHANOSENSITIVE CHANNEL"/>
    <property type="match status" value="1"/>
</dbReference>
<dbReference type="Gene3D" id="2.30.30.60">
    <property type="match status" value="1"/>
</dbReference>
<comment type="function">
    <text evidence="7">Mechanosensitive channel that participates in the regulation of osmotic pressure changes within the cell, opening in response to stretch forces in the membrane lipid bilayer, without the need for other proteins. Contributes to normal resistance to hypoosmotic shock. Forms an ion channel of 1.0 nanosiemens conductance with a slight preference for anions.</text>
</comment>
<dbReference type="InterPro" id="IPR010920">
    <property type="entry name" value="LSM_dom_sf"/>
</dbReference>
<name>A0A917GT14_9GAMM</name>
<dbReference type="GO" id="GO:0005886">
    <property type="term" value="C:plasma membrane"/>
    <property type="evidence" value="ECO:0007669"/>
    <property type="project" value="UniProtKB-SubCell"/>
</dbReference>
<comment type="caution">
    <text evidence="7">Lacks conserved residue(s) required for the propagation of feature annotation.</text>
</comment>
<dbReference type="EMBL" id="BMIY01000005">
    <property type="protein sequence ID" value="GGG56122.1"/>
    <property type="molecule type" value="Genomic_DNA"/>
</dbReference>
<keyword evidence="11" id="KW-1185">Reference proteome</keyword>
<dbReference type="InterPro" id="IPR023408">
    <property type="entry name" value="MscS_beta-dom_sf"/>
</dbReference>